<feature type="compositionally biased region" description="Basic and acidic residues" evidence="1">
    <location>
        <begin position="30"/>
        <end position="70"/>
    </location>
</feature>
<evidence type="ECO:0000259" key="3">
    <source>
        <dbReference type="Pfam" id="PF07563"/>
    </source>
</evidence>
<dbReference type="STRING" id="499555.BJL86_0572"/>
<protein>
    <submittedName>
        <fullName evidence="4">Uncharacterized protein YdhK</fullName>
    </submittedName>
</protein>
<organism evidence="4 5">
    <name type="scientific">Dietzia timorensis</name>
    <dbReference type="NCBI Taxonomy" id="499555"/>
    <lineage>
        <taxon>Bacteria</taxon>
        <taxon>Bacillati</taxon>
        <taxon>Actinomycetota</taxon>
        <taxon>Actinomycetes</taxon>
        <taxon>Mycobacteriales</taxon>
        <taxon>Dietziaceae</taxon>
        <taxon>Dietzia</taxon>
    </lineage>
</organism>
<feature type="domain" description="DUF1541" evidence="3">
    <location>
        <begin position="89"/>
        <end position="140"/>
    </location>
</feature>
<feature type="domain" description="DUF1541" evidence="3">
    <location>
        <begin position="153"/>
        <end position="202"/>
    </location>
</feature>
<dbReference type="KEGG" id="dtm:BJL86_0572"/>
<dbReference type="InterPro" id="IPR011438">
    <property type="entry name" value="DUF1541"/>
</dbReference>
<keyword evidence="5" id="KW-1185">Reference proteome</keyword>
<dbReference type="OrthoDB" id="1701949at2"/>
<proteinExistence type="predicted"/>
<name>A0A173LGL1_9ACTN</name>
<reference evidence="4 5" key="1">
    <citation type="submission" date="2016-06" db="EMBL/GenBank/DDBJ databases">
        <title>Complete genome sequence of a saline-alkali tolerant type strain Dietzia timorensis ID05-A0528T.</title>
        <authorList>
            <person name="Wu X."/>
        </authorList>
    </citation>
    <scope>NUCLEOTIDE SEQUENCE [LARGE SCALE GENOMIC DNA]</scope>
    <source>
        <strain evidence="4 5">ID05-A0528</strain>
    </source>
</reference>
<dbReference type="Pfam" id="PF07563">
    <property type="entry name" value="DUF1541"/>
    <property type="match status" value="2"/>
</dbReference>
<accession>A0A173LGL1</accession>
<evidence type="ECO:0000256" key="1">
    <source>
        <dbReference type="SAM" id="MobiDB-lite"/>
    </source>
</evidence>
<dbReference type="AlphaFoldDB" id="A0A173LGL1"/>
<dbReference type="Proteomes" id="UP000186104">
    <property type="component" value="Chromosome"/>
</dbReference>
<feature type="region of interest" description="Disordered" evidence="1">
    <location>
        <begin position="28"/>
        <end position="86"/>
    </location>
</feature>
<dbReference type="Gene3D" id="2.30.30.1210">
    <property type="entry name" value="Domain of unknown function DUF1541"/>
    <property type="match status" value="1"/>
</dbReference>
<dbReference type="RefSeq" id="WP_067478525.1">
    <property type="nucleotide sequence ID" value="NZ_CP015961.1"/>
</dbReference>
<dbReference type="PROSITE" id="PS51257">
    <property type="entry name" value="PROKAR_LIPOPROTEIN"/>
    <property type="match status" value="1"/>
</dbReference>
<feature type="chain" id="PRO_5038926637" evidence="2">
    <location>
        <begin position="25"/>
        <end position="208"/>
    </location>
</feature>
<evidence type="ECO:0000256" key="2">
    <source>
        <dbReference type="SAM" id="SignalP"/>
    </source>
</evidence>
<evidence type="ECO:0000313" key="5">
    <source>
        <dbReference type="Proteomes" id="UP000186104"/>
    </source>
</evidence>
<dbReference type="EMBL" id="CP015961">
    <property type="protein sequence ID" value="ANI91375.1"/>
    <property type="molecule type" value="Genomic_DNA"/>
</dbReference>
<feature type="signal peptide" evidence="2">
    <location>
        <begin position="1"/>
        <end position="24"/>
    </location>
</feature>
<keyword evidence="2" id="KW-0732">Signal</keyword>
<evidence type="ECO:0000313" key="4">
    <source>
        <dbReference type="EMBL" id="ANI91375.1"/>
    </source>
</evidence>
<gene>
    <name evidence="4" type="ORF">BJL86_0572</name>
</gene>
<sequence length="208" mass="21558">MRSIRVLSTVAAAILAVGALSACSADESVDEHAGHHGTEETPAHADGHADHSSGGEHDHAEMDMDHEHSPDGGPAPEGIEPASEPQYPVGSQVILHTDHMPGMDGASATITGAFTTTTYAVDYTPTDGGAPVKDHKWVVQEELVDPPAAPVADGAAVTIGADHMSGMQGAEGTVAGSTEETVYMVDFEMDGKEMTNHKWVVESEISPA</sequence>